<keyword evidence="4" id="KW-1185">Reference proteome</keyword>
<evidence type="ECO:0000313" key="4">
    <source>
        <dbReference type="Proteomes" id="UP000070544"/>
    </source>
</evidence>
<feature type="transmembrane region" description="Helical" evidence="2">
    <location>
        <begin position="43"/>
        <end position="66"/>
    </location>
</feature>
<dbReference type="AlphaFoldDB" id="A0A139A7Z7"/>
<feature type="transmembrane region" description="Helical" evidence="2">
    <location>
        <begin position="119"/>
        <end position="142"/>
    </location>
</feature>
<evidence type="ECO:0000256" key="1">
    <source>
        <dbReference type="SAM" id="MobiDB-lite"/>
    </source>
</evidence>
<proteinExistence type="predicted"/>
<feature type="region of interest" description="Disordered" evidence="1">
    <location>
        <begin position="212"/>
        <end position="253"/>
    </location>
</feature>
<keyword evidence="2" id="KW-1133">Transmembrane helix</keyword>
<feature type="transmembrane region" description="Helical" evidence="2">
    <location>
        <begin position="12"/>
        <end position="31"/>
    </location>
</feature>
<accession>A0A139A7Z7</accession>
<reference evidence="3 4" key="1">
    <citation type="journal article" date="2015" name="Genome Biol. Evol.">
        <title>Phylogenomic analyses indicate that early fungi evolved digesting cell walls of algal ancestors of land plants.</title>
        <authorList>
            <person name="Chang Y."/>
            <person name="Wang S."/>
            <person name="Sekimoto S."/>
            <person name="Aerts A.L."/>
            <person name="Choi C."/>
            <person name="Clum A."/>
            <person name="LaButti K.M."/>
            <person name="Lindquist E.A."/>
            <person name="Yee Ngan C."/>
            <person name="Ohm R.A."/>
            <person name="Salamov A.A."/>
            <person name="Grigoriev I.V."/>
            <person name="Spatafora J.W."/>
            <person name="Berbee M.L."/>
        </authorList>
    </citation>
    <scope>NUCLEOTIDE SEQUENCE [LARGE SCALE GENOMIC DNA]</scope>
    <source>
        <strain evidence="3 4">JEL478</strain>
    </source>
</reference>
<dbReference type="EMBL" id="KQ965787">
    <property type="protein sequence ID" value="KXS12503.1"/>
    <property type="molecule type" value="Genomic_DNA"/>
</dbReference>
<keyword evidence="2" id="KW-0812">Transmembrane</keyword>
<gene>
    <name evidence="3" type="ORF">M427DRAFT_34698</name>
</gene>
<evidence type="ECO:0000313" key="3">
    <source>
        <dbReference type="EMBL" id="KXS12503.1"/>
    </source>
</evidence>
<protein>
    <submittedName>
        <fullName evidence="3">Uncharacterized protein</fullName>
    </submittedName>
</protein>
<feature type="transmembrane region" description="Helical" evidence="2">
    <location>
        <begin position="282"/>
        <end position="306"/>
    </location>
</feature>
<feature type="transmembrane region" description="Helical" evidence="2">
    <location>
        <begin position="168"/>
        <end position="190"/>
    </location>
</feature>
<evidence type="ECO:0000256" key="2">
    <source>
        <dbReference type="SAM" id="Phobius"/>
    </source>
</evidence>
<feature type="transmembrane region" description="Helical" evidence="2">
    <location>
        <begin position="326"/>
        <end position="343"/>
    </location>
</feature>
<dbReference type="Proteomes" id="UP000070544">
    <property type="component" value="Unassembled WGS sequence"/>
</dbReference>
<feature type="transmembrane region" description="Helical" evidence="2">
    <location>
        <begin position="86"/>
        <end position="107"/>
    </location>
</feature>
<sequence>MSDSLSPLEIIVAILSWLSVVCAGLTSAIVFRIAGSRPLVGVAYLGVHLVIYNLQQGIFTSTYGFLMLNAPVPACYTKRFFHTYGSVGYFVSMMTYSVEVAISIMNAERAVYRSPKRSGWVPPMCFVLPLLPSLLSVLPQIINPGFWRDPDGMNCHLAFRRSERWEQGTLLCTGLPIFLSSVAALLFFCATFHRIVTARKDALTSSNFDVTGSSATPTVSSQLTKPPKTSTSLASESTHDHDGMGRQLTTGTTKLNPLVEQQPKARTWFNTHLKAVVISKSVLYKLGSMCIVTALFGVVNGITFFVNGAKIAAGNTFVETVTVLDAINACTGTTYFLVILSITEVRRAFLSPVTASSVLKSELNTSGASVLESREVSVRAGGLIGDGTKSGMGL</sequence>
<organism evidence="3 4">
    <name type="scientific">Gonapodya prolifera (strain JEL478)</name>
    <name type="common">Monoblepharis prolifera</name>
    <dbReference type="NCBI Taxonomy" id="1344416"/>
    <lineage>
        <taxon>Eukaryota</taxon>
        <taxon>Fungi</taxon>
        <taxon>Fungi incertae sedis</taxon>
        <taxon>Chytridiomycota</taxon>
        <taxon>Chytridiomycota incertae sedis</taxon>
        <taxon>Monoblepharidomycetes</taxon>
        <taxon>Monoblepharidales</taxon>
        <taxon>Gonapodyaceae</taxon>
        <taxon>Gonapodya</taxon>
    </lineage>
</organism>
<name>A0A139A7Z7_GONPJ</name>
<feature type="compositionally biased region" description="Polar residues" evidence="1">
    <location>
        <begin position="212"/>
        <end position="236"/>
    </location>
</feature>
<keyword evidence="2" id="KW-0472">Membrane</keyword>